<dbReference type="EMBL" id="JBHUCO010000070">
    <property type="protein sequence ID" value="MFD1523810.1"/>
    <property type="molecule type" value="Genomic_DNA"/>
</dbReference>
<keyword evidence="6" id="KW-0560">Oxidoreductase</keyword>
<comment type="similarity">
    <text evidence="1">Belongs to the bacterial ring-hydroxylating dioxygenase alpha subunit family.</text>
</comment>
<dbReference type="InterPro" id="IPR001663">
    <property type="entry name" value="Rng_hydr_dOase-A"/>
</dbReference>
<keyword evidence="12" id="KW-1185">Reference proteome</keyword>
<name>A0ABW4FAH9_9PSEU</name>
<keyword evidence="5" id="KW-0223">Dioxygenase</keyword>
<evidence type="ECO:0000256" key="2">
    <source>
        <dbReference type="ARBA" id="ARBA00022714"/>
    </source>
</evidence>
<keyword evidence="3" id="KW-0479">Metal-binding</keyword>
<sequence length="459" mass="51461">MDHAQSGRIATAATRRNRYSMTRAPAIDRVRSRLIEAVQPEYGRIPMFIYSDPDVYRLEMSTVFREAWLFVAHVSELPEVGSFVVRDMGEESVIVARGDDRTVRVFLNSCRHRGMRLACADFGSTNVWRCPYHGFSYGSRGEFLGTLVGAPFERVAYPGGLDRDALHLIEAKADIYQGLVFATWGKHSPQLVSYLGNVAWYLDLVVGRAEMEVVGVPQKWVVPTGWKLPCENFAADAYHTATAHSFLARLGLVETVGFGRDGYHVDPGGGHGLGVGVHSDQGGSYFPVELAEEYANRLSPDQLRLLKRVKNLHGNVFPNLSFLIPSFIDVDGRRVSGMMLRVWQPIAPDKVQVWSWHLVEKNAPGWWKTLGRKMYTQTFGASGMFDQDDTENWEAQTHNATASLSRADEVFLHYEMGLGMQPLPDSPGPGDVYDGKFNEAAGRTFYRTWLDYVVGRELV</sequence>
<keyword evidence="8" id="KW-0411">Iron-sulfur</keyword>
<keyword evidence="2" id="KW-0001">2Fe-2S</keyword>
<evidence type="ECO:0000256" key="3">
    <source>
        <dbReference type="ARBA" id="ARBA00022723"/>
    </source>
</evidence>
<dbReference type="Gene3D" id="3.90.380.10">
    <property type="entry name" value="Naphthalene 1,2-dioxygenase Alpha Subunit, Chain A, domain 1"/>
    <property type="match status" value="1"/>
</dbReference>
<dbReference type="PRINTS" id="PR00090">
    <property type="entry name" value="RNGDIOXGNASE"/>
</dbReference>
<evidence type="ECO:0000259" key="10">
    <source>
        <dbReference type="PROSITE" id="PS51296"/>
    </source>
</evidence>
<evidence type="ECO:0000313" key="12">
    <source>
        <dbReference type="Proteomes" id="UP001597114"/>
    </source>
</evidence>
<dbReference type="Pfam" id="PF00355">
    <property type="entry name" value="Rieske"/>
    <property type="match status" value="1"/>
</dbReference>
<dbReference type="InterPro" id="IPR017941">
    <property type="entry name" value="Rieske_2Fe-2S"/>
</dbReference>
<dbReference type="PROSITE" id="PS51296">
    <property type="entry name" value="RIESKE"/>
    <property type="match status" value="1"/>
</dbReference>
<organism evidence="11 12">
    <name type="scientific">Pseudonocardia yunnanensis</name>
    <dbReference type="NCBI Taxonomy" id="58107"/>
    <lineage>
        <taxon>Bacteria</taxon>
        <taxon>Bacillati</taxon>
        <taxon>Actinomycetota</taxon>
        <taxon>Actinomycetes</taxon>
        <taxon>Pseudonocardiales</taxon>
        <taxon>Pseudonocardiaceae</taxon>
        <taxon>Pseudonocardia</taxon>
    </lineage>
</organism>
<dbReference type="InterPro" id="IPR036922">
    <property type="entry name" value="Rieske_2Fe-2S_sf"/>
</dbReference>
<protein>
    <submittedName>
        <fullName evidence="11">Rieske 2Fe-2S domain-containing protein</fullName>
    </submittedName>
</protein>
<keyword evidence="9" id="KW-0520">NAD</keyword>
<dbReference type="InterPro" id="IPR015879">
    <property type="entry name" value="Ring_hydroxy_dOase_asu_C_dom"/>
</dbReference>
<dbReference type="Gene3D" id="2.102.10.10">
    <property type="entry name" value="Rieske [2Fe-2S] iron-sulphur domain"/>
    <property type="match status" value="1"/>
</dbReference>
<gene>
    <name evidence="11" type="ORF">ACFSJD_40435</name>
</gene>
<dbReference type="CDD" id="cd08881">
    <property type="entry name" value="RHO_alpha_C_NDO-like"/>
    <property type="match status" value="1"/>
</dbReference>
<proteinExistence type="inferred from homology"/>
<keyword evidence="7" id="KW-0408">Iron</keyword>
<evidence type="ECO:0000256" key="1">
    <source>
        <dbReference type="ARBA" id="ARBA00008751"/>
    </source>
</evidence>
<dbReference type="PANTHER" id="PTHR43756">
    <property type="entry name" value="CHOLINE MONOOXYGENASE, CHLOROPLASTIC"/>
    <property type="match status" value="1"/>
</dbReference>
<evidence type="ECO:0000256" key="5">
    <source>
        <dbReference type="ARBA" id="ARBA00022964"/>
    </source>
</evidence>
<evidence type="ECO:0000256" key="8">
    <source>
        <dbReference type="ARBA" id="ARBA00023014"/>
    </source>
</evidence>
<dbReference type="RefSeq" id="WP_344720872.1">
    <property type="nucleotide sequence ID" value="NZ_BAAAUS010000007.1"/>
</dbReference>
<reference evidence="12" key="1">
    <citation type="journal article" date="2019" name="Int. J. Syst. Evol. Microbiol.">
        <title>The Global Catalogue of Microorganisms (GCM) 10K type strain sequencing project: providing services to taxonomists for standard genome sequencing and annotation.</title>
        <authorList>
            <consortium name="The Broad Institute Genomics Platform"/>
            <consortium name="The Broad Institute Genome Sequencing Center for Infectious Disease"/>
            <person name="Wu L."/>
            <person name="Ma J."/>
        </authorList>
    </citation>
    <scope>NUCLEOTIDE SEQUENCE [LARGE SCALE GENOMIC DNA]</scope>
    <source>
        <strain evidence="12">CCM 7043</strain>
    </source>
</reference>
<dbReference type="CDD" id="cd03469">
    <property type="entry name" value="Rieske_RO_Alpha_N"/>
    <property type="match status" value="1"/>
</dbReference>
<evidence type="ECO:0000256" key="4">
    <source>
        <dbReference type="ARBA" id="ARBA00022797"/>
    </source>
</evidence>
<accession>A0ABW4FAH9</accession>
<evidence type="ECO:0000313" key="11">
    <source>
        <dbReference type="EMBL" id="MFD1523810.1"/>
    </source>
</evidence>
<evidence type="ECO:0000256" key="7">
    <source>
        <dbReference type="ARBA" id="ARBA00023004"/>
    </source>
</evidence>
<keyword evidence="4" id="KW-0058">Aromatic hydrocarbons catabolism</keyword>
<dbReference type="SUPFAM" id="SSF50022">
    <property type="entry name" value="ISP domain"/>
    <property type="match status" value="1"/>
</dbReference>
<dbReference type="SUPFAM" id="SSF55961">
    <property type="entry name" value="Bet v1-like"/>
    <property type="match status" value="1"/>
</dbReference>
<evidence type="ECO:0000256" key="9">
    <source>
        <dbReference type="ARBA" id="ARBA00023027"/>
    </source>
</evidence>
<comment type="caution">
    <text evidence="11">The sequence shown here is derived from an EMBL/GenBank/DDBJ whole genome shotgun (WGS) entry which is preliminary data.</text>
</comment>
<dbReference type="Pfam" id="PF00848">
    <property type="entry name" value="Ring_hydroxyl_A"/>
    <property type="match status" value="1"/>
</dbReference>
<dbReference type="PANTHER" id="PTHR43756:SF1">
    <property type="entry name" value="3-PHENYLPROPIONATE_CINNAMIC ACID DIOXYGENASE SUBUNIT ALPHA"/>
    <property type="match status" value="1"/>
</dbReference>
<feature type="domain" description="Rieske" evidence="10">
    <location>
        <begin position="69"/>
        <end position="154"/>
    </location>
</feature>
<dbReference type="InterPro" id="IPR043266">
    <property type="entry name" value="RHO_NdoB-like_C"/>
</dbReference>
<evidence type="ECO:0000256" key="6">
    <source>
        <dbReference type="ARBA" id="ARBA00023002"/>
    </source>
</evidence>
<dbReference type="Proteomes" id="UP001597114">
    <property type="component" value="Unassembled WGS sequence"/>
</dbReference>